<keyword evidence="14" id="KW-1185">Reference proteome</keyword>
<evidence type="ECO:0000259" key="12">
    <source>
        <dbReference type="PROSITE" id="PS50110"/>
    </source>
</evidence>
<dbReference type="EMBL" id="BFAV01000173">
    <property type="protein sequence ID" value="GBF35579.1"/>
    <property type="molecule type" value="Genomic_DNA"/>
</dbReference>
<evidence type="ECO:0000256" key="8">
    <source>
        <dbReference type="ARBA" id="ARBA00023163"/>
    </source>
</evidence>
<dbReference type="RefSeq" id="WP_104373638.1">
    <property type="nucleotide sequence ID" value="NZ_BFAV01000173.1"/>
</dbReference>
<dbReference type="GO" id="GO:0003677">
    <property type="term" value="F:DNA binding"/>
    <property type="evidence" value="ECO:0007669"/>
    <property type="project" value="UniProtKB-KW"/>
</dbReference>
<organism evidence="13 14">
    <name type="scientific">Desulfocucumis palustris</name>
    <dbReference type="NCBI Taxonomy" id="1898651"/>
    <lineage>
        <taxon>Bacteria</taxon>
        <taxon>Bacillati</taxon>
        <taxon>Bacillota</taxon>
        <taxon>Clostridia</taxon>
        <taxon>Eubacteriales</taxon>
        <taxon>Desulfocucumaceae</taxon>
        <taxon>Desulfocucumis</taxon>
    </lineage>
</organism>
<keyword evidence="3 11" id="KW-0597">Phosphoprotein</keyword>
<feature type="domain" description="Response regulatory" evidence="12">
    <location>
        <begin position="3"/>
        <end position="119"/>
    </location>
</feature>
<dbReference type="InterPro" id="IPR001789">
    <property type="entry name" value="Sig_transdc_resp-reg_receiver"/>
</dbReference>
<dbReference type="SUPFAM" id="SSF46785">
    <property type="entry name" value="Winged helix' DNA-binding domain"/>
    <property type="match status" value="1"/>
</dbReference>
<keyword evidence="7 10" id="KW-0010">Activator</keyword>
<accession>A0A2L2XGS6</accession>
<dbReference type="GO" id="GO:0003700">
    <property type="term" value="F:DNA-binding transcription factor activity"/>
    <property type="evidence" value="ECO:0007669"/>
    <property type="project" value="InterPro"/>
</dbReference>
<dbReference type="Pfam" id="PF00072">
    <property type="entry name" value="Response_reg"/>
    <property type="match status" value="1"/>
</dbReference>
<sequence>MINVVIIEDDPMVAGINRDFVNSVSGFRVAGIAGTASEGLDKTLSLKPELALIDVFLPDQSGLMLLREMRRLQIPSDAILITAAHDSESVENAFRYGAVDYIVKPFKLQRLKLSLENYAGMRDRLNSMQSLSQDQIDMLKAGRQAPTGESSPEEMPKGLNDLTMKQVLLYLIKNRQAMSAEEVAEGLGLARVTARRYLEFLDSTGRAAVDLQYGSVGRPLKKYKLL</sequence>
<name>A0A2L2XGS6_9FIRM</name>
<feature type="modified residue" description="4-aspartylphosphate" evidence="11">
    <location>
        <position position="54"/>
    </location>
</feature>
<evidence type="ECO:0000256" key="11">
    <source>
        <dbReference type="PROSITE-ProRule" id="PRU00169"/>
    </source>
</evidence>
<comment type="subcellular location">
    <subcellularLocation>
        <location evidence="1 10">Cytoplasm</location>
    </subcellularLocation>
</comment>
<evidence type="ECO:0000256" key="4">
    <source>
        <dbReference type="ARBA" id="ARBA00023012"/>
    </source>
</evidence>
<evidence type="ECO:0000313" key="13">
    <source>
        <dbReference type="EMBL" id="GBF35579.1"/>
    </source>
</evidence>
<evidence type="ECO:0000256" key="5">
    <source>
        <dbReference type="ARBA" id="ARBA00023015"/>
    </source>
</evidence>
<dbReference type="PANTHER" id="PTHR45526">
    <property type="entry name" value="TRANSCRIPTIONAL REGULATORY PROTEIN DPIA"/>
    <property type="match status" value="1"/>
</dbReference>
<evidence type="ECO:0000256" key="6">
    <source>
        <dbReference type="ARBA" id="ARBA00023125"/>
    </source>
</evidence>
<dbReference type="PROSITE" id="PS50110">
    <property type="entry name" value="RESPONSE_REGULATORY"/>
    <property type="match status" value="1"/>
</dbReference>
<proteinExistence type="predicted"/>
<evidence type="ECO:0000256" key="2">
    <source>
        <dbReference type="ARBA" id="ARBA00022490"/>
    </source>
</evidence>
<gene>
    <name evidence="13" type="ORF">DCCM_4708</name>
</gene>
<reference evidence="14" key="1">
    <citation type="submission" date="2018-02" db="EMBL/GenBank/DDBJ databases">
        <title>Genome sequence of Desulfocucumis palustris strain NAW-5.</title>
        <authorList>
            <person name="Watanabe M."/>
            <person name="Kojima H."/>
            <person name="Fukui M."/>
        </authorList>
    </citation>
    <scope>NUCLEOTIDE SEQUENCE [LARGE SCALE GENOMIC DNA]</scope>
    <source>
        <strain evidence="14">NAW-5</strain>
    </source>
</reference>
<dbReference type="Pfam" id="PF20714">
    <property type="entry name" value="HTH_64"/>
    <property type="match status" value="1"/>
</dbReference>
<keyword evidence="5 10" id="KW-0805">Transcription regulation</keyword>
<evidence type="ECO:0000256" key="3">
    <source>
        <dbReference type="ARBA" id="ARBA00022553"/>
    </source>
</evidence>
<dbReference type="InterPro" id="IPR051271">
    <property type="entry name" value="2C-system_Tx_regulators"/>
</dbReference>
<dbReference type="InterPro" id="IPR024187">
    <property type="entry name" value="Sig_transdc_resp-reg_cit/mal"/>
</dbReference>
<comment type="function">
    <text evidence="9">May play the central regulatory role in sporulation. It may be an element of the effector pathway responsible for the activation of sporulation genes in response to nutritional stress. Spo0A may act in concert with spo0H (a sigma factor) to control the expression of some genes that are critical to the sporulation process.</text>
</comment>
<dbReference type="GO" id="GO:0005737">
    <property type="term" value="C:cytoplasm"/>
    <property type="evidence" value="ECO:0007669"/>
    <property type="project" value="UniProtKB-SubCell"/>
</dbReference>
<comment type="caution">
    <text evidence="13">The sequence shown here is derived from an EMBL/GenBank/DDBJ whole genome shotgun (WGS) entry which is preliminary data.</text>
</comment>
<dbReference type="InterPro" id="IPR036390">
    <property type="entry name" value="WH_DNA-bd_sf"/>
</dbReference>
<evidence type="ECO:0000256" key="9">
    <source>
        <dbReference type="ARBA" id="ARBA00024867"/>
    </source>
</evidence>
<dbReference type="AlphaFoldDB" id="A0A2L2XGS6"/>
<dbReference type="InterPro" id="IPR048714">
    <property type="entry name" value="DpiA-like_HTH"/>
</dbReference>
<dbReference type="SUPFAM" id="SSF52172">
    <property type="entry name" value="CheY-like"/>
    <property type="match status" value="1"/>
</dbReference>
<evidence type="ECO:0000256" key="7">
    <source>
        <dbReference type="ARBA" id="ARBA00023159"/>
    </source>
</evidence>
<dbReference type="Gene3D" id="3.40.50.2300">
    <property type="match status" value="1"/>
</dbReference>
<evidence type="ECO:0000256" key="1">
    <source>
        <dbReference type="ARBA" id="ARBA00004496"/>
    </source>
</evidence>
<protein>
    <recommendedName>
        <fullName evidence="10">Transcriptional regulatory protein</fullName>
    </recommendedName>
</protein>
<evidence type="ECO:0000256" key="10">
    <source>
        <dbReference type="PIRNR" id="PIRNR006171"/>
    </source>
</evidence>
<keyword evidence="8 10" id="KW-0804">Transcription</keyword>
<dbReference type="PANTHER" id="PTHR45526:SF1">
    <property type="entry name" value="TRANSCRIPTIONAL REGULATORY PROTEIN DCUR-RELATED"/>
    <property type="match status" value="1"/>
</dbReference>
<dbReference type="Proteomes" id="UP000239549">
    <property type="component" value="Unassembled WGS sequence"/>
</dbReference>
<dbReference type="PIRSF" id="PIRSF006171">
    <property type="entry name" value="RR_citrat_malat"/>
    <property type="match status" value="1"/>
</dbReference>
<evidence type="ECO:0000313" key="14">
    <source>
        <dbReference type="Proteomes" id="UP000239549"/>
    </source>
</evidence>
<dbReference type="GO" id="GO:0000156">
    <property type="term" value="F:phosphorelay response regulator activity"/>
    <property type="evidence" value="ECO:0007669"/>
    <property type="project" value="TreeGrafter"/>
</dbReference>
<keyword evidence="4 10" id="KW-0902">Two-component regulatory system</keyword>
<keyword evidence="2 10" id="KW-0963">Cytoplasm</keyword>
<dbReference type="SMART" id="SM00448">
    <property type="entry name" value="REC"/>
    <property type="match status" value="1"/>
</dbReference>
<dbReference type="OrthoDB" id="9759232at2"/>
<dbReference type="InterPro" id="IPR011006">
    <property type="entry name" value="CheY-like_superfamily"/>
</dbReference>
<keyword evidence="6 10" id="KW-0238">DNA-binding</keyword>